<keyword evidence="1" id="KW-0812">Transmembrane</keyword>
<evidence type="ECO:0000256" key="1">
    <source>
        <dbReference type="SAM" id="Phobius"/>
    </source>
</evidence>
<keyword evidence="1" id="KW-0472">Membrane</keyword>
<accession>A0A8S5TNQ0</accession>
<keyword evidence="1" id="KW-1133">Transmembrane helix</keyword>
<organism evidence="2">
    <name type="scientific">Siphoviridae sp. ct7dP4</name>
    <dbReference type="NCBI Taxonomy" id="2827787"/>
    <lineage>
        <taxon>Viruses</taxon>
        <taxon>Duplodnaviria</taxon>
        <taxon>Heunggongvirae</taxon>
        <taxon>Uroviricota</taxon>
        <taxon>Caudoviricetes</taxon>
    </lineage>
</organism>
<evidence type="ECO:0000313" key="2">
    <source>
        <dbReference type="EMBL" id="DAF64762.1"/>
    </source>
</evidence>
<reference evidence="2" key="1">
    <citation type="journal article" date="2021" name="Proc. Natl. Acad. Sci. U.S.A.">
        <title>A Catalog of Tens of Thousands of Viruses from Human Metagenomes Reveals Hidden Associations with Chronic Diseases.</title>
        <authorList>
            <person name="Tisza M.J."/>
            <person name="Buck C.B."/>
        </authorList>
    </citation>
    <scope>NUCLEOTIDE SEQUENCE</scope>
    <source>
        <strain evidence="2">Ct7dP4</strain>
    </source>
</reference>
<proteinExistence type="predicted"/>
<name>A0A8S5TNQ0_9CAUD</name>
<dbReference type="EMBL" id="BK032866">
    <property type="protein sequence ID" value="DAF64762.1"/>
    <property type="molecule type" value="Genomic_DNA"/>
</dbReference>
<feature type="transmembrane region" description="Helical" evidence="1">
    <location>
        <begin position="12"/>
        <end position="31"/>
    </location>
</feature>
<protein>
    <submittedName>
        <fullName evidence="2">Uncharacterized protein</fullName>
    </submittedName>
</protein>
<sequence length="37" mass="4328">MGINMDLQNFIYLLLAMVWLSGLIWASVIAFKNRKEK</sequence>